<dbReference type="Proteomes" id="UP000326601">
    <property type="component" value="Segment"/>
</dbReference>
<sequence length="75" mass="8639">MASMSEVILKQLVEISRTLQCSLFEAASIYCEEHDLEQEAFVQILDKHVLDQIRNSAVQDRKVRKCIQEPTATLF</sequence>
<dbReference type="EMBL" id="MN098328">
    <property type="protein sequence ID" value="QFR56613.1"/>
    <property type="molecule type" value="Genomic_DNA"/>
</dbReference>
<organism evidence="1 2">
    <name type="scientific">Stenotrophomonas phage Mendera</name>
    <dbReference type="NCBI Taxonomy" id="2650877"/>
    <lineage>
        <taxon>Viruses</taxon>
        <taxon>Duplodnaviria</taxon>
        <taxon>Heunggongvirae</taxon>
        <taxon>Uroviricota</taxon>
        <taxon>Caudoviricetes</taxon>
        <taxon>Menderavirus</taxon>
        <taxon>Menderavirus mendera</taxon>
    </lineage>
</organism>
<reference evidence="2" key="1">
    <citation type="submission" date="2019-06" db="EMBL/GenBank/DDBJ databases">
        <title>Complete genome sequence of Stenotrophomonas phage Mendera.</title>
        <authorList>
            <person name="Garza K."/>
            <person name="Newkirk H."/>
            <person name="Moreland R."/>
            <person name="Liu M."/>
            <person name="Ramsey J."/>
            <person name="Gonzalez C.F."/>
            <person name="Leavitt J."/>
        </authorList>
    </citation>
    <scope>NUCLEOTIDE SEQUENCE [LARGE SCALE GENOMIC DNA]</scope>
</reference>
<name>A0A5P8PIU3_9CAUD</name>
<dbReference type="InterPro" id="IPR031836">
    <property type="entry name" value="Trans_coact"/>
</dbReference>
<gene>
    <name evidence="1" type="ORF">CPT_Mendera_064</name>
</gene>
<evidence type="ECO:0000313" key="2">
    <source>
        <dbReference type="Proteomes" id="UP000326601"/>
    </source>
</evidence>
<proteinExistence type="predicted"/>
<keyword evidence="2" id="KW-1185">Reference proteome</keyword>
<dbReference type="Pfam" id="PF16805">
    <property type="entry name" value="Trans_coact"/>
    <property type="match status" value="1"/>
</dbReference>
<dbReference type="InterPro" id="IPR042071">
    <property type="entry name" value="Trans_coact_sf"/>
</dbReference>
<accession>A0A5P8PIU3</accession>
<evidence type="ECO:0000313" key="1">
    <source>
        <dbReference type="EMBL" id="QFR56613.1"/>
    </source>
</evidence>
<protein>
    <submittedName>
        <fullName evidence="1">Uncharacterized protein</fullName>
    </submittedName>
</protein>
<dbReference type="Gene3D" id="1.10.10.2850">
    <property type="entry name" value="Phage late-transcription coactivator-like"/>
    <property type="match status" value="1"/>
</dbReference>